<dbReference type="EMBL" id="JABBZM010000003">
    <property type="protein sequence ID" value="NMV37226.1"/>
    <property type="molecule type" value="Genomic_DNA"/>
</dbReference>
<sequence>MTPLALITCNGKTIRVNPLLHPDQLCYGQRCYLRMPGVCRNLADTVVPCHSNQLRHGKGRGLKADDAMTVPGCYWCHYQLDQGSRFTYEQKIGFFYRGMWGWAPYREVVYGVPALPSLEALE</sequence>
<dbReference type="AlphaFoldDB" id="A0A848NXM7"/>
<evidence type="ECO:0000313" key="2">
    <source>
        <dbReference type="Proteomes" id="UP000575469"/>
    </source>
</evidence>
<dbReference type="Proteomes" id="UP000575469">
    <property type="component" value="Unassembled WGS sequence"/>
</dbReference>
<protein>
    <submittedName>
        <fullName evidence="1">DUF1364 domain-containing protein</fullName>
    </submittedName>
</protein>
<comment type="caution">
    <text evidence="1">The sequence shown here is derived from an EMBL/GenBank/DDBJ whole genome shotgun (WGS) entry which is preliminary data.</text>
</comment>
<dbReference type="Pfam" id="PF07102">
    <property type="entry name" value="YbcO"/>
    <property type="match status" value="1"/>
</dbReference>
<evidence type="ECO:0000313" key="1">
    <source>
        <dbReference type="EMBL" id="NMV37226.1"/>
    </source>
</evidence>
<name>A0A848NXM7_9RALS</name>
<dbReference type="Gene3D" id="3.30.50.20">
    <property type="entry name" value="prophage-derive protein ybcO"/>
    <property type="match status" value="1"/>
</dbReference>
<organism evidence="1 2">
    <name type="scientific">Ralstonia insidiosa</name>
    <dbReference type="NCBI Taxonomy" id="190721"/>
    <lineage>
        <taxon>Bacteria</taxon>
        <taxon>Pseudomonadati</taxon>
        <taxon>Pseudomonadota</taxon>
        <taxon>Betaproteobacteria</taxon>
        <taxon>Burkholderiales</taxon>
        <taxon>Burkholderiaceae</taxon>
        <taxon>Ralstonia</taxon>
    </lineage>
</organism>
<accession>A0A848NXM7</accession>
<gene>
    <name evidence="1" type="ORF">HGR00_04830</name>
</gene>
<proteinExistence type="predicted"/>
<dbReference type="RefSeq" id="WP_169339413.1">
    <property type="nucleotide sequence ID" value="NZ_JABBZM010000003.1"/>
</dbReference>
<reference evidence="1 2" key="1">
    <citation type="submission" date="2020-04" db="EMBL/GenBank/DDBJ databases">
        <title>Ralstonia insidiosa genome sequencing and assembly.</title>
        <authorList>
            <person name="Martins R.C.R."/>
            <person name="Perdigao-Neto L.V."/>
            <person name="Levin A.S.S."/>
            <person name="Costa S.F."/>
        </authorList>
    </citation>
    <scope>NUCLEOTIDE SEQUENCE [LARGE SCALE GENOMIC DNA]</scope>
    <source>
        <strain evidence="1 2">5047</strain>
    </source>
</reference>
<dbReference type="InterPro" id="IPR010774">
    <property type="entry name" value="YbcO"/>
</dbReference>